<dbReference type="Proteomes" id="UP000559010">
    <property type="component" value="Unassembled WGS sequence"/>
</dbReference>
<dbReference type="Gene3D" id="3.40.50.1820">
    <property type="entry name" value="alpha/beta hydrolase"/>
    <property type="match status" value="1"/>
</dbReference>
<evidence type="ECO:0000256" key="3">
    <source>
        <dbReference type="ARBA" id="ARBA00022825"/>
    </source>
</evidence>
<dbReference type="Gene3D" id="2.120.10.30">
    <property type="entry name" value="TolB, C-terminal domain"/>
    <property type="match status" value="2"/>
</dbReference>
<dbReference type="SUPFAM" id="SSF53474">
    <property type="entry name" value="alpha/beta-Hydrolases"/>
    <property type="match status" value="1"/>
</dbReference>
<dbReference type="InterPro" id="IPR029058">
    <property type="entry name" value="AB_hydrolase_fold"/>
</dbReference>
<evidence type="ECO:0000313" key="6">
    <source>
        <dbReference type="EMBL" id="NMM47483.1"/>
    </source>
</evidence>
<protein>
    <submittedName>
        <fullName evidence="6">S9 family peptidase</fullName>
    </submittedName>
</protein>
<evidence type="ECO:0000256" key="1">
    <source>
        <dbReference type="ARBA" id="ARBA00022670"/>
    </source>
</evidence>
<dbReference type="PROSITE" id="PS51257">
    <property type="entry name" value="PROKAR_LIPOPROTEIN"/>
    <property type="match status" value="1"/>
</dbReference>
<dbReference type="Pfam" id="PF02897">
    <property type="entry name" value="Peptidase_S9_N"/>
    <property type="match status" value="1"/>
</dbReference>
<name>A0A848ISR3_9BACT</name>
<dbReference type="AlphaFoldDB" id="A0A848ISR3"/>
<evidence type="ECO:0000313" key="7">
    <source>
        <dbReference type="Proteomes" id="UP000559010"/>
    </source>
</evidence>
<keyword evidence="3" id="KW-0720">Serine protease</keyword>
<accession>A0A848ISR3</accession>
<dbReference type="PRINTS" id="PR00862">
    <property type="entry name" value="PROLIGOPTASE"/>
</dbReference>
<proteinExistence type="predicted"/>
<feature type="domain" description="Peptidase S9A N-terminal" evidence="5">
    <location>
        <begin position="106"/>
        <end position="359"/>
    </location>
</feature>
<dbReference type="PANTHER" id="PTHR42776:SF27">
    <property type="entry name" value="DIPEPTIDYL PEPTIDASE FAMILY MEMBER 6"/>
    <property type="match status" value="1"/>
</dbReference>
<keyword evidence="2" id="KW-0378">Hydrolase</keyword>
<dbReference type="PANTHER" id="PTHR42776">
    <property type="entry name" value="SERINE PEPTIDASE S9 FAMILY MEMBER"/>
    <property type="match status" value="1"/>
</dbReference>
<dbReference type="Pfam" id="PF00326">
    <property type="entry name" value="Peptidase_S9"/>
    <property type="match status" value="1"/>
</dbReference>
<keyword evidence="1" id="KW-0645">Protease</keyword>
<keyword evidence="7" id="KW-1185">Reference proteome</keyword>
<evidence type="ECO:0000259" key="4">
    <source>
        <dbReference type="Pfam" id="PF00326"/>
    </source>
</evidence>
<comment type="caution">
    <text evidence="6">The sequence shown here is derived from an EMBL/GenBank/DDBJ whole genome shotgun (WGS) entry which is preliminary data.</text>
</comment>
<dbReference type="RefSeq" id="WP_169678105.1">
    <property type="nucleotide sequence ID" value="NZ_JABBNU010000002.1"/>
</dbReference>
<dbReference type="EMBL" id="JABBNU010000002">
    <property type="protein sequence ID" value="NMM47483.1"/>
    <property type="molecule type" value="Genomic_DNA"/>
</dbReference>
<dbReference type="SUPFAM" id="SSF69322">
    <property type="entry name" value="Tricorn protease domain 2"/>
    <property type="match status" value="1"/>
</dbReference>
<dbReference type="InterPro" id="IPR023302">
    <property type="entry name" value="Pept_S9A_N"/>
</dbReference>
<feature type="domain" description="Peptidase S9 prolyl oligopeptidase catalytic" evidence="4">
    <location>
        <begin position="422"/>
        <end position="633"/>
    </location>
</feature>
<dbReference type="InterPro" id="IPR011042">
    <property type="entry name" value="6-blade_b-propeller_TolB-like"/>
</dbReference>
<dbReference type="InterPro" id="IPR002470">
    <property type="entry name" value="Peptidase_S9A"/>
</dbReference>
<dbReference type="InterPro" id="IPR001375">
    <property type="entry name" value="Peptidase_S9_cat"/>
</dbReference>
<dbReference type="GO" id="GO:0006508">
    <property type="term" value="P:proteolysis"/>
    <property type="evidence" value="ECO:0007669"/>
    <property type="project" value="UniProtKB-KW"/>
</dbReference>
<gene>
    <name evidence="6" type="ORF">HH304_03665</name>
</gene>
<dbReference type="GO" id="GO:0004252">
    <property type="term" value="F:serine-type endopeptidase activity"/>
    <property type="evidence" value="ECO:0007669"/>
    <property type="project" value="InterPro"/>
</dbReference>
<evidence type="ECO:0000256" key="2">
    <source>
        <dbReference type="ARBA" id="ARBA00022801"/>
    </source>
</evidence>
<sequence>MKIRYFTLVLSALLVSCGQDSTSNEETTAVVETPSLYTIEQFESTTSYRGPEFSDDETKIIVSSNETGIYNIYEMNIADGSKKQITNSTEESLFVEGFVPGTGDILYFADKGGNEIDHLYILKSDGTTEELTTGENEKADFYRWSEDKKSMIYGSNKRDPKYFDVYKMDIGNWKPEMIFKNDEGYFYAGLSDDEKYMALVKPITTSENKLFLREMTSGKMTEISQGKGSYGSSGFSTDSKSFFYLTDNDSEFSYLKKYDIETGEHSKVFQTDWDVAYSYLSENGTFRVTGINEDGKNKLIIKKTENDENVNFPDLQGGSVLGVTIADSETKMLLAVGSSNSPVNIYYYDMETEELKKMTNSLNEEINPDDLVSAEVVRFKSFDGIEIPAIYYKPKVASAENKVPALVWVHGGPGGQSRQSYFSLIQYLVNHGYAILAVNNRGSSGYGKSFYKMDDKNHGDKDLKDCIWGKKWLAEQSYIDPEKIGIIGGSYGGYMTMAAMTFAPEEFDVGVNIFGVTNWLRTLKSIPPYWEAQREALYEELGDPFSEDSVRLYEISPLFHAENVKKPIMVLQGANDPRVLQVESDEIVAEVKKNGVPVEYVLFDDEGHGFVKKENKIEGYGKILEFLDTYLKGQGAEVENKPEEIKQEG</sequence>
<evidence type="ECO:0000259" key="5">
    <source>
        <dbReference type="Pfam" id="PF02897"/>
    </source>
</evidence>
<reference evidence="6 7" key="1">
    <citation type="submission" date="2020-04" db="EMBL/GenBank/DDBJ databases">
        <title>Flammeovirgaceae bacterium KN852 isolated from deep sea.</title>
        <authorList>
            <person name="Zhang D.-C."/>
        </authorList>
    </citation>
    <scope>NUCLEOTIDE SEQUENCE [LARGE SCALE GENOMIC DNA]</scope>
    <source>
        <strain evidence="6 7">KN852</strain>
    </source>
</reference>
<organism evidence="6 7">
    <name type="scientific">Marinigracilibium pacificum</name>
    <dbReference type="NCBI Taxonomy" id="2729599"/>
    <lineage>
        <taxon>Bacteria</taxon>
        <taxon>Pseudomonadati</taxon>
        <taxon>Bacteroidota</taxon>
        <taxon>Cytophagia</taxon>
        <taxon>Cytophagales</taxon>
        <taxon>Flammeovirgaceae</taxon>
        <taxon>Marinigracilibium</taxon>
    </lineage>
</organism>